<dbReference type="SMART" id="SM00488">
    <property type="entry name" value="DEXDc2"/>
    <property type="match status" value="1"/>
</dbReference>
<comment type="cofactor">
    <cofactor evidence="1">
        <name>[4Fe-4S] cluster</name>
        <dbReference type="ChEBI" id="CHEBI:49883"/>
    </cofactor>
</comment>
<keyword evidence="9" id="KW-0347">Helicase</keyword>
<evidence type="ECO:0000259" key="21">
    <source>
        <dbReference type="PROSITE" id="PS51193"/>
    </source>
</evidence>
<dbReference type="Gene3D" id="2.130.10.10">
    <property type="entry name" value="YVTN repeat-like/Quinoprotein amine dehydrogenase"/>
    <property type="match status" value="1"/>
</dbReference>
<keyword evidence="23" id="KW-1185">Reference proteome</keyword>
<dbReference type="SMART" id="SM00487">
    <property type="entry name" value="DEXDc"/>
    <property type="match status" value="1"/>
</dbReference>
<feature type="compositionally biased region" description="Low complexity" evidence="20">
    <location>
        <begin position="327"/>
        <end position="336"/>
    </location>
</feature>
<dbReference type="InterPro" id="IPR013020">
    <property type="entry name" value="Rad3/Chl1-like"/>
</dbReference>
<keyword evidence="7" id="KW-0227">DNA damage</keyword>
<dbReference type="AlphaFoldDB" id="A0AAV1ZMQ4"/>
<dbReference type="NCBIfam" id="TIGR00604">
    <property type="entry name" value="rad3"/>
    <property type="match status" value="1"/>
</dbReference>
<dbReference type="CDD" id="cd18788">
    <property type="entry name" value="SF2_C_XPD"/>
    <property type="match status" value="1"/>
</dbReference>
<dbReference type="GO" id="GO:0016818">
    <property type="term" value="F:hydrolase activity, acting on acid anhydrides, in phosphorus-containing anhydrides"/>
    <property type="evidence" value="ECO:0007669"/>
    <property type="project" value="InterPro"/>
</dbReference>
<evidence type="ECO:0000256" key="4">
    <source>
        <dbReference type="ARBA" id="ARBA00022485"/>
    </source>
</evidence>
<feature type="repeat" description="WD" evidence="19">
    <location>
        <begin position="20"/>
        <end position="61"/>
    </location>
</feature>
<evidence type="ECO:0000256" key="6">
    <source>
        <dbReference type="ARBA" id="ARBA00022741"/>
    </source>
</evidence>
<keyword evidence="4" id="KW-0004">4Fe-4S</keyword>
<dbReference type="SUPFAM" id="SSF52540">
    <property type="entry name" value="P-loop containing nucleoside triphosphate hydrolases"/>
    <property type="match status" value="2"/>
</dbReference>
<keyword evidence="12" id="KW-0411">Iron-sulfur</keyword>
<dbReference type="InterPro" id="IPR045028">
    <property type="entry name" value="DinG/Rad3-like"/>
</dbReference>
<dbReference type="SMART" id="SM00320">
    <property type="entry name" value="WD40"/>
    <property type="match status" value="1"/>
</dbReference>
<evidence type="ECO:0000313" key="23">
    <source>
        <dbReference type="Proteomes" id="UP001497382"/>
    </source>
</evidence>
<dbReference type="Pfam" id="PF13307">
    <property type="entry name" value="Helicase_C_2"/>
    <property type="match status" value="1"/>
</dbReference>
<dbReference type="GO" id="GO:0006289">
    <property type="term" value="P:nucleotide-excision repair"/>
    <property type="evidence" value="ECO:0007669"/>
    <property type="project" value="TreeGrafter"/>
</dbReference>
<dbReference type="GO" id="GO:0046872">
    <property type="term" value="F:metal ion binding"/>
    <property type="evidence" value="ECO:0007669"/>
    <property type="project" value="UniProtKB-KW"/>
</dbReference>
<dbReference type="InterPro" id="IPR001680">
    <property type="entry name" value="WD40_rpt"/>
</dbReference>
<evidence type="ECO:0000256" key="8">
    <source>
        <dbReference type="ARBA" id="ARBA00022801"/>
    </source>
</evidence>
<feature type="compositionally biased region" description="Polar residues" evidence="20">
    <location>
        <begin position="289"/>
        <end position="317"/>
    </location>
</feature>
<dbReference type="PANTHER" id="PTHR11472:SF47">
    <property type="entry name" value="FANCONI ANEMIA GROUP J PROTEIN"/>
    <property type="match status" value="1"/>
</dbReference>
<evidence type="ECO:0000256" key="2">
    <source>
        <dbReference type="ARBA" id="ARBA00004123"/>
    </source>
</evidence>
<evidence type="ECO:0000256" key="9">
    <source>
        <dbReference type="ARBA" id="ARBA00022806"/>
    </source>
</evidence>
<dbReference type="Gene3D" id="3.40.50.300">
    <property type="entry name" value="P-loop containing nucleotide triphosphate hydrolases"/>
    <property type="match status" value="3"/>
</dbReference>
<dbReference type="InterPro" id="IPR014001">
    <property type="entry name" value="Helicase_ATP-bd"/>
</dbReference>
<dbReference type="Proteomes" id="UP001497382">
    <property type="component" value="Unassembled WGS sequence"/>
</dbReference>
<dbReference type="PROSITE" id="PS51193">
    <property type="entry name" value="HELICASE_ATP_BIND_2"/>
    <property type="match status" value="1"/>
</dbReference>
<keyword evidence="15" id="KW-0539">Nucleus</keyword>
<dbReference type="SMART" id="SM00491">
    <property type="entry name" value="HELICc2"/>
    <property type="match status" value="1"/>
</dbReference>
<dbReference type="InterPro" id="IPR006555">
    <property type="entry name" value="ATP-dep_Helicase_C"/>
</dbReference>
<keyword evidence="19" id="KW-0853">WD repeat</keyword>
<dbReference type="PROSITE" id="PS50082">
    <property type="entry name" value="WD_REPEATS_2"/>
    <property type="match status" value="1"/>
</dbReference>
<dbReference type="PANTHER" id="PTHR11472">
    <property type="entry name" value="DNA REPAIR DEAD HELICASE RAD3/XP-D SUBFAMILY MEMBER"/>
    <property type="match status" value="1"/>
</dbReference>
<keyword evidence="13" id="KW-0234">DNA repair</keyword>
<dbReference type="InterPro" id="IPR014013">
    <property type="entry name" value="Helic_SF1/SF2_ATP-bd_DinG/Rad3"/>
</dbReference>
<evidence type="ECO:0000256" key="3">
    <source>
        <dbReference type="ARBA" id="ARBA00008792"/>
    </source>
</evidence>
<organism evidence="22 23">
    <name type="scientific">Larinioides sclopetarius</name>
    <dbReference type="NCBI Taxonomy" id="280406"/>
    <lineage>
        <taxon>Eukaryota</taxon>
        <taxon>Metazoa</taxon>
        <taxon>Ecdysozoa</taxon>
        <taxon>Arthropoda</taxon>
        <taxon>Chelicerata</taxon>
        <taxon>Arachnida</taxon>
        <taxon>Araneae</taxon>
        <taxon>Araneomorphae</taxon>
        <taxon>Entelegynae</taxon>
        <taxon>Araneoidea</taxon>
        <taxon>Araneidae</taxon>
        <taxon>Larinioides</taxon>
    </lineage>
</organism>
<keyword evidence="10" id="KW-0067">ATP-binding</keyword>
<dbReference type="Pfam" id="PF06733">
    <property type="entry name" value="DEAD_2"/>
    <property type="match status" value="1"/>
</dbReference>
<feature type="domain" description="Helicase ATP-binding" evidence="21">
    <location>
        <begin position="85"/>
        <end position="551"/>
    </location>
</feature>
<dbReference type="InterPro" id="IPR010614">
    <property type="entry name" value="RAD3-like_helicase_DEAD"/>
</dbReference>
<dbReference type="EMBL" id="CAXIEN010000060">
    <property type="protein sequence ID" value="CAL1272383.1"/>
    <property type="molecule type" value="Genomic_DNA"/>
</dbReference>
<proteinExistence type="inferred from homology"/>
<dbReference type="GO" id="GO:0005634">
    <property type="term" value="C:nucleus"/>
    <property type="evidence" value="ECO:0007669"/>
    <property type="project" value="UniProtKB-SubCell"/>
</dbReference>
<evidence type="ECO:0000256" key="15">
    <source>
        <dbReference type="ARBA" id="ARBA00023242"/>
    </source>
</evidence>
<dbReference type="InterPro" id="IPR027417">
    <property type="entry name" value="P-loop_NTPase"/>
</dbReference>
<dbReference type="PROSITE" id="PS50294">
    <property type="entry name" value="WD_REPEATS_REGION"/>
    <property type="match status" value="1"/>
</dbReference>
<evidence type="ECO:0000256" key="13">
    <source>
        <dbReference type="ARBA" id="ARBA00023204"/>
    </source>
</evidence>
<evidence type="ECO:0000256" key="7">
    <source>
        <dbReference type="ARBA" id="ARBA00022763"/>
    </source>
</evidence>
<accession>A0AAV1ZMQ4</accession>
<dbReference type="Pfam" id="PF00400">
    <property type="entry name" value="WD40"/>
    <property type="match status" value="1"/>
</dbReference>
<keyword evidence="5" id="KW-0479">Metal-binding</keyword>
<evidence type="ECO:0000256" key="17">
    <source>
        <dbReference type="ARBA" id="ARBA00048954"/>
    </source>
</evidence>
<keyword evidence="6" id="KW-0547">Nucleotide-binding</keyword>
<evidence type="ECO:0000256" key="14">
    <source>
        <dbReference type="ARBA" id="ARBA00023235"/>
    </source>
</evidence>
<evidence type="ECO:0000256" key="11">
    <source>
        <dbReference type="ARBA" id="ARBA00023004"/>
    </source>
</evidence>
<feature type="region of interest" description="Disordered" evidence="20">
    <location>
        <begin position="289"/>
        <end position="336"/>
    </location>
</feature>
<evidence type="ECO:0000256" key="12">
    <source>
        <dbReference type="ARBA" id="ARBA00023014"/>
    </source>
</evidence>
<dbReference type="InterPro" id="IPR015943">
    <property type="entry name" value="WD40/YVTN_repeat-like_dom_sf"/>
</dbReference>
<evidence type="ECO:0000256" key="18">
    <source>
        <dbReference type="ARBA" id="ARBA00082714"/>
    </source>
</evidence>
<evidence type="ECO:0000256" key="10">
    <source>
        <dbReference type="ARBA" id="ARBA00022840"/>
    </source>
</evidence>
<evidence type="ECO:0000256" key="16">
    <source>
        <dbReference type="ARBA" id="ARBA00044969"/>
    </source>
</evidence>
<dbReference type="GO" id="GO:0043139">
    <property type="term" value="F:5'-3' DNA helicase activity"/>
    <property type="evidence" value="ECO:0007669"/>
    <property type="project" value="UniProtKB-EC"/>
</dbReference>
<evidence type="ECO:0000256" key="20">
    <source>
        <dbReference type="SAM" id="MobiDB-lite"/>
    </source>
</evidence>
<evidence type="ECO:0000256" key="19">
    <source>
        <dbReference type="PROSITE-ProRule" id="PRU00221"/>
    </source>
</evidence>
<evidence type="ECO:0000256" key="5">
    <source>
        <dbReference type="ARBA" id="ARBA00022723"/>
    </source>
</evidence>
<evidence type="ECO:0000256" key="1">
    <source>
        <dbReference type="ARBA" id="ARBA00001966"/>
    </source>
</evidence>
<reference evidence="22 23" key="1">
    <citation type="submission" date="2024-04" db="EMBL/GenBank/DDBJ databases">
        <authorList>
            <person name="Rising A."/>
            <person name="Reimegard J."/>
            <person name="Sonavane S."/>
            <person name="Akerstrom W."/>
            <person name="Nylinder S."/>
            <person name="Hedman E."/>
            <person name="Kallberg Y."/>
        </authorList>
    </citation>
    <scope>NUCLEOTIDE SEQUENCE [LARGE SCALE GENOMIC DNA]</scope>
</reference>
<protein>
    <recommendedName>
        <fullName evidence="16">DNA 5'-3' helicase</fullName>
        <ecNumber evidence="16">5.6.2.3</ecNumber>
    </recommendedName>
    <alternativeName>
        <fullName evidence="18">DNA 5'-3' helicase FANCJ</fullName>
    </alternativeName>
</protein>
<sequence length="996" mass="112621">MSYAETMRNYFQNNSRIKEYQAHSSKVHSINWSSDGRRLASGSYDRTVCLFVLERDRLLKMEYMGMNSLDDQDSEFVSNKAYTIGGVPIIFPYKAYPSQITMMDKIIKCLNKKQNCLLESPTGSGKSLALLCACLAWQKKTRREIEMQEWELENELNAHGMAVPDESEINARYQSKSTAFDNEGKLDLTNSSDDNYLNKVVERIKIRELKKNKGIVFIDDPSLDCKPIINSKLFRSATSEDNINCSELSSLNKIPCQSKIPQDQNSKRASIIFDVDDFDDFQPNKKYRSNSCGSDLNFQNKITESPSQSKNTSNFDSPKQEKFNHPSGCSSSNSCNSSYSREKEFKECGKESSIPNKLPRIYFGTRTHKQIEQIIRELKKTPYKNSKMVILSSRERTCIHPEASRADNKNDACDELVKADGGPACKFYRNAKSVSHYHPARLSSAFDLEDFVGTCKKIRACPYYGSRELLAVADIVFCPYNYLTDPLIRSAMAINLKGNIVVTDEAHNIEDSARDAASATISVSQLEEAVLDIEKIGRLSKTIPDCYQDVGKALSNLVRWLKSNVDNLTDYTSFDCSAKVWAGDTMLAVLNFVELGPEHFPVFKKKFEKICAEESDSEKEAIVDMDKPKLLGSTLKWVETLNVVLQYMYMADMTFVPDYRCVVMKSKVSPPPQSKKKYLTANPFQITINFWCLNPAVAFSDFKGDKGTHSVIVASGTLSPLTSFQSELSMPFPITLEANHVISKTQLWVGTVGKGPKKNTLSATYHNAATFAFQDDVGELIYQVCCVIPYGILCFLPSYSMLDKLVNRWQQTGLWNKLESKKIVLCEPRKQSSFAEVIKEFYDAVKQDNYPISSINGALFLAICRGKVSEGLDFADNNARAVITVGIPFPNIKDAQVDLKRKYNDMYSSKKQIMTGSEWYETQAFRALNQALGRCIRHRNDFGALLIVDERFQKNPRYPEALSKWIRREIINYPSFSAALDSLNSFAEQTGMRTSV</sequence>
<dbReference type="EC" id="5.6.2.3" evidence="16"/>
<keyword evidence="14" id="KW-0413">Isomerase</keyword>
<dbReference type="SUPFAM" id="SSF50978">
    <property type="entry name" value="WD40 repeat-like"/>
    <property type="match status" value="1"/>
</dbReference>
<comment type="similarity">
    <text evidence="3">Belongs to the DEAD box helicase family. DEAH subfamily.</text>
</comment>
<dbReference type="InterPro" id="IPR036322">
    <property type="entry name" value="WD40_repeat_dom_sf"/>
</dbReference>
<dbReference type="GO" id="GO:1990918">
    <property type="term" value="P:double-strand break repair involved in meiotic recombination"/>
    <property type="evidence" value="ECO:0007669"/>
    <property type="project" value="TreeGrafter"/>
</dbReference>
<dbReference type="GO" id="GO:0005524">
    <property type="term" value="F:ATP binding"/>
    <property type="evidence" value="ECO:0007669"/>
    <property type="project" value="UniProtKB-KW"/>
</dbReference>
<name>A0AAV1ZMQ4_9ARAC</name>
<dbReference type="FunFam" id="3.40.50.300:FF:000731">
    <property type="entry name" value="Fanconi anemia group J protein homolog"/>
    <property type="match status" value="1"/>
</dbReference>
<gene>
    <name evidence="22" type="ORF">LARSCL_LOCUS6356</name>
</gene>
<keyword evidence="11" id="KW-0408">Iron</keyword>
<dbReference type="InterPro" id="IPR006554">
    <property type="entry name" value="Helicase-like_DEXD_c2"/>
</dbReference>
<dbReference type="GO" id="GO:0003677">
    <property type="term" value="F:DNA binding"/>
    <property type="evidence" value="ECO:0007669"/>
    <property type="project" value="InterPro"/>
</dbReference>
<dbReference type="GO" id="GO:0051539">
    <property type="term" value="F:4 iron, 4 sulfur cluster binding"/>
    <property type="evidence" value="ECO:0007669"/>
    <property type="project" value="UniProtKB-KW"/>
</dbReference>
<keyword evidence="8" id="KW-0378">Hydrolase</keyword>
<comment type="caution">
    <text evidence="22">The sequence shown here is derived from an EMBL/GenBank/DDBJ whole genome shotgun (WGS) entry which is preliminary data.</text>
</comment>
<evidence type="ECO:0000313" key="22">
    <source>
        <dbReference type="EMBL" id="CAL1272383.1"/>
    </source>
</evidence>
<comment type="subcellular location">
    <subcellularLocation>
        <location evidence="2">Nucleus</location>
    </subcellularLocation>
</comment>
<comment type="catalytic activity">
    <reaction evidence="17">
        <text>ATP + H2O = ADP + phosphate + H(+)</text>
        <dbReference type="Rhea" id="RHEA:13065"/>
        <dbReference type="ChEBI" id="CHEBI:15377"/>
        <dbReference type="ChEBI" id="CHEBI:15378"/>
        <dbReference type="ChEBI" id="CHEBI:30616"/>
        <dbReference type="ChEBI" id="CHEBI:43474"/>
        <dbReference type="ChEBI" id="CHEBI:456216"/>
        <dbReference type="EC" id="5.6.2.3"/>
    </reaction>
</comment>